<evidence type="ECO:0000256" key="1">
    <source>
        <dbReference type="SAM" id="MobiDB-lite"/>
    </source>
</evidence>
<reference evidence="3" key="1">
    <citation type="submission" date="2014-09" db="EMBL/GenBank/DDBJ databases">
        <authorList>
            <person name="Mudge J."/>
            <person name="Ramaraj T."/>
            <person name="Lindquist I.E."/>
            <person name="Bharti A.K."/>
            <person name="Sundararajan A."/>
            <person name="Cameron C.T."/>
            <person name="Woodward J.E."/>
            <person name="May G.D."/>
            <person name="Brubaker C."/>
            <person name="Broadhvest J."/>
            <person name="Wilkins T.A."/>
        </authorList>
    </citation>
    <scope>NUCLEOTIDE SEQUENCE</scope>
    <source>
        <strain evidence="3">cv. AKA8401</strain>
    </source>
</reference>
<feature type="compositionally biased region" description="Polar residues" evidence="1">
    <location>
        <begin position="1"/>
        <end position="11"/>
    </location>
</feature>
<keyword evidence="3" id="KW-1185">Reference proteome</keyword>
<sequence length="34" mass="3897">MFGNNMYSTPPQAMFDPVVDLPDVYSTPQRPPRQ</sequence>
<evidence type="ECO:0000313" key="3">
    <source>
        <dbReference type="Proteomes" id="UP000032142"/>
    </source>
</evidence>
<name>A0A0B0NGI6_GOSAR</name>
<protein>
    <submittedName>
        <fullName evidence="2">Uncharacterized protein</fullName>
    </submittedName>
</protein>
<dbReference type="AlphaFoldDB" id="A0A0B0NGI6"/>
<dbReference type="Proteomes" id="UP000032142">
    <property type="component" value="Unassembled WGS sequence"/>
</dbReference>
<accession>A0A0B0NGI6</accession>
<organism evidence="2 3">
    <name type="scientific">Gossypium arboreum</name>
    <name type="common">Tree cotton</name>
    <name type="synonym">Gossypium nanking</name>
    <dbReference type="NCBI Taxonomy" id="29729"/>
    <lineage>
        <taxon>Eukaryota</taxon>
        <taxon>Viridiplantae</taxon>
        <taxon>Streptophyta</taxon>
        <taxon>Embryophyta</taxon>
        <taxon>Tracheophyta</taxon>
        <taxon>Spermatophyta</taxon>
        <taxon>Magnoliopsida</taxon>
        <taxon>eudicotyledons</taxon>
        <taxon>Gunneridae</taxon>
        <taxon>Pentapetalae</taxon>
        <taxon>rosids</taxon>
        <taxon>malvids</taxon>
        <taxon>Malvales</taxon>
        <taxon>Malvaceae</taxon>
        <taxon>Malvoideae</taxon>
        <taxon>Gossypium</taxon>
    </lineage>
</organism>
<gene>
    <name evidence="2" type="ORF">F383_03241</name>
</gene>
<feature type="region of interest" description="Disordered" evidence="1">
    <location>
        <begin position="1"/>
        <end position="34"/>
    </location>
</feature>
<proteinExistence type="predicted"/>
<evidence type="ECO:0000313" key="2">
    <source>
        <dbReference type="EMBL" id="KHG10909.1"/>
    </source>
</evidence>
<dbReference type="EMBL" id="KN394839">
    <property type="protein sequence ID" value="KHG10909.1"/>
    <property type="molecule type" value="Genomic_DNA"/>
</dbReference>